<sequence length="169" mass="19105">MRPSKPLPFKPAGYVTLEGYSSLKRFWSYLDFAERAGRRVTVPRGDDEETCRRRIEGYELRGAGGLLDVDKARLEVDEGMVAHSALVALAAGDSELLKALLSEMYTLRVTFTLGFTKTRDLVLKSDFGFKPLREDVLSVKLVPKRFSKDELRFMLDKACTSEPMKPTLH</sequence>
<dbReference type="EMBL" id="QJSX01000003">
    <property type="protein sequence ID" value="PYE55373.1"/>
    <property type="molecule type" value="Genomic_DNA"/>
</dbReference>
<evidence type="ECO:0000313" key="2">
    <source>
        <dbReference type="Proteomes" id="UP000248326"/>
    </source>
</evidence>
<accession>A0A318SR21</accession>
<dbReference type="RefSeq" id="WP_110885850.1">
    <property type="nucleotide sequence ID" value="NZ_QJSX01000003.1"/>
</dbReference>
<dbReference type="OrthoDB" id="70033at2"/>
<comment type="caution">
    <text evidence="1">The sequence shown here is derived from an EMBL/GenBank/DDBJ whole genome shotgun (WGS) entry which is preliminary data.</text>
</comment>
<reference evidence="1 2" key="1">
    <citation type="submission" date="2018-06" db="EMBL/GenBank/DDBJ databases">
        <title>Genomic Encyclopedia of Type Strains, Phase IV (KMG-IV): sequencing the most valuable type-strain genomes for metagenomic binning, comparative biology and taxonomic classification.</title>
        <authorList>
            <person name="Goeker M."/>
        </authorList>
    </citation>
    <scope>NUCLEOTIDE SEQUENCE [LARGE SCALE GENOMIC DNA]</scope>
    <source>
        <strain evidence="1 2">DSM 18048</strain>
    </source>
</reference>
<gene>
    <name evidence="1" type="ORF">DES52_103206</name>
</gene>
<proteinExistence type="predicted"/>
<keyword evidence="2" id="KW-1185">Reference proteome</keyword>
<dbReference type="AlphaFoldDB" id="A0A318SR21"/>
<protein>
    <submittedName>
        <fullName evidence="1">Uncharacterized protein</fullName>
    </submittedName>
</protein>
<dbReference type="Proteomes" id="UP000248326">
    <property type="component" value="Unassembled WGS sequence"/>
</dbReference>
<name>A0A318SR21_9DEIO</name>
<organism evidence="1 2">
    <name type="scientific">Deinococcus yavapaiensis KR-236</name>
    <dbReference type="NCBI Taxonomy" id="694435"/>
    <lineage>
        <taxon>Bacteria</taxon>
        <taxon>Thermotogati</taxon>
        <taxon>Deinococcota</taxon>
        <taxon>Deinococci</taxon>
        <taxon>Deinococcales</taxon>
        <taxon>Deinococcaceae</taxon>
        <taxon>Deinococcus</taxon>
    </lineage>
</organism>
<evidence type="ECO:0000313" key="1">
    <source>
        <dbReference type="EMBL" id="PYE55373.1"/>
    </source>
</evidence>